<feature type="transmembrane region" description="Helical" evidence="5">
    <location>
        <begin position="6"/>
        <end position="21"/>
    </location>
</feature>
<keyword evidence="2 5" id="KW-0812">Transmembrane</keyword>
<evidence type="ECO:0000256" key="4">
    <source>
        <dbReference type="ARBA" id="ARBA00023136"/>
    </source>
</evidence>
<reference evidence="6" key="1">
    <citation type="submission" date="2010-10" db="EMBL/GenBank/DDBJ databases">
        <title>Complete sequence of chromosome of Geobacillus sp. Y4.1MC1.</title>
        <authorList>
            <consortium name="US DOE Joint Genome Institute"/>
            <person name="Lucas S."/>
            <person name="Copeland A."/>
            <person name="Lapidus A."/>
            <person name="Cheng J.-F."/>
            <person name="Bruce D."/>
            <person name="Goodwin L."/>
            <person name="Pitluck S."/>
            <person name="Chertkov O."/>
            <person name="Zhang X."/>
            <person name="Detter J.C."/>
            <person name="Han C."/>
            <person name="Tapia R."/>
            <person name="Land M."/>
            <person name="Hauser L."/>
            <person name="Jeffries C."/>
            <person name="Kyrpides N."/>
            <person name="Ivanova N."/>
            <person name="Ovchinnikova G."/>
            <person name="Brumm P."/>
            <person name="Mead D."/>
            <person name="Woyke T."/>
        </authorList>
    </citation>
    <scope>NUCLEOTIDE SEQUENCE [LARGE SCALE GENOMIC DNA]</scope>
    <source>
        <strain evidence="6">Y4.1MC1</strain>
    </source>
</reference>
<comment type="subcellular location">
    <subcellularLocation>
        <location evidence="1">Membrane</location>
        <topology evidence="1">Multi-pass membrane protein</topology>
    </subcellularLocation>
</comment>
<dbReference type="GO" id="GO:0032259">
    <property type="term" value="P:methylation"/>
    <property type="evidence" value="ECO:0007669"/>
    <property type="project" value="UniProtKB-KW"/>
</dbReference>
<dbReference type="GO" id="GO:0016020">
    <property type="term" value="C:membrane"/>
    <property type="evidence" value="ECO:0007669"/>
    <property type="project" value="UniProtKB-SubCell"/>
</dbReference>
<feature type="transmembrane region" description="Helical" evidence="5">
    <location>
        <begin position="129"/>
        <end position="154"/>
    </location>
</feature>
<name>A0A7U3YFI5_GEOS0</name>
<gene>
    <name evidence="6" type="ORF">GY4MC1_1647</name>
</gene>
<evidence type="ECO:0000256" key="5">
    <source>
        <dbReference type="SAM" id="Phobius"/>
    </source>
</evidence>
<evidence type="ECO:0000313" key="6">
    <source>
        <dbReference type="EMBL" id="ADP74424.1"/>
    </source>
</evidence>
<proteinExistence type="predicted"/>
<dbReference type="Gene3D" id="1.20.120.1630">
    <property type="match status" value="1"/>
</dbReference>
<dbReference type="GO" id="GO:0004671">
    <property type="term" value="F:protein C-terminal S-isoprenylcysteine carboxyl O-methyltransferase activity"/>
    <property type="evidence" value="ECO:0007669"/>
    <property type="project" value="InterPro"/>
</dbReference>
<dbReference type="Pfam" id="PF04140">
    <property type="entry name" value="ICMT"/>
    <property type="match status" value="1"/>
</dbReference>
<dbReference type="InterPro" id="IPR007269">
    <property type="entry name" value="ICMT_MeTrfase"/>
</dbReference>
<keyword evidence="3 5" id="KW-1133">Transmembrane helix</keyword>
<dbReference type="AlphaFoldDB" id="A0A7U3YFI5"/>
<keyword evidence="4 5" id="KW-0472">Membrane</keyword>
<keyword evidence="6" id="KW-0808">Transferase</keyword>
<organism evidence="6">
    <name type="scientific">Geobacillus sp. (strain Y4.1MC1)</name>
    <dbReference type="NCBI Taxonomy" id="581103"/>
    <lineage>
        <taxon>Bacteria</taxon>
        <taxon>Bacillati</taxon>
        <taxon>Bacillota</taxon>
        <taxon>Bacilli</taxon>
        <taxon>Bacillales</taxon>
        <taxon>Anoxybacillaceae</taxon>
        <taxon>Geobacillus</taxon>
    </lineage>
</organism>
<dbReference type="KEGG" id="gmc:GY4MC1_1647"/>
<dbReference type="InterPro" id="IPR052527">
    <property type="entry name" value="Metal_cation-efflux_comp"/>
</dbReference>
<protein>
    <submittedName>
        <fullName evidence="6">Isoprenylcysteine carboxyl methyltransferase</fullName>
    </submittedName>
</protein>
<sequence>MVFYLFFLFIVIERIIELMIAKRNERILKAMGAREFGVRHYRWIVIMHILFLFSFAFESLAKGAALSPWWPLLSGLFAATQGLRVWTLWSLGRFWNTKILVLPNAEVVAKGPYRWLRHPNYVVVVLEMWLIPLMFQAYGTALVFSAINAVMLAIRIDMEEKALRSLTNYADLLDERPRFLPLRPVK</sequence>
<evidence type="ECO:0000256" key="2">
    <source>
        <dbReference type="ARBA" id="ARBA00022692"/>
    </source>
</evidence>
<evidence type="ECO:0000256" key="3">
    <source>
        <dbReference type="ARBA" id="ARBA00022989"/>
    </source>
</evidence>
<dbReference type="EMBL" id="CP002293">
    <property type="protein sequence ID" value="ADP74424.1"/>
    <property type="molecule type" value="Genomic_DNA"/>
</dbReference>
<evidence type="ECO:0000256" key="1">
    <source>
        <dbReference type="ARBA" id="ARBA00004141"/>
    </source>
</evidence>
<keyword evidence="6" id="KW-0489">Methyltransferase</keyword>
<dbReference type="PANTHER" id="PTHR43847:SF1">
    <property type="entry name" value="BLL3993 PROTEIN"/>
    <property type="match status" value="1"/>
</dbReference>
<feature type="transmembrane region" description="Helical" evidence="5">
    <location>
        <begin position="41"/>
        <end position="61"/>
    </location>
</feature>
<accession>A0A7U3YFI5</accession>
<dbReference type="PANTHER" id="PTHR43847">
    <property type="entry name" value="BLL3993 PROTEIN"/>
    <property type="match status" value="1"/>
</dbReference>